<comment type="caution">
    <text evidence="1">The sequence shown here is derived from an EMBL/GenBank/DDBJ whole genome shotgun (WGS) entry which is preliminary data.</text>
</comment>
<organism evidence="1 2">
    <name type="scientific">Trichonephila clavipes</name>
    <name type="common">Golden silk orbweaver</name>
    <name type="synonym">Nephila clavipes</name>
    <dbReference type="NCBI Taxonomy" id="2585209"/>
    <lineage>
        <taxon>Eukaryota</taxon>
        <taxon>Metazoa</taxon>
        <taxon>Ecdysozoa</taxon>
        <taxon>Arthropoda</taxon>
        <taxon>Chelicerata</taxon>
        <taxon>Arachnida</taxon>
        <taxon>Araneae</taxon>
        <taxon>Araneomorphae</taxon>
        <taxon>Entelegynae</taxon>
        <taxon>Araneoidea</taxon>
        <taxon>Nephilidae</taxon>
        <taxon>Trichonephila</taxon>
    </lineage>
</organism>
<proteinExistence type="predicted"/>
<reference evidence="1" key="1">
    <citation type="submission" date="2020-08" db="EMBL/GenBank/DDBJ databases">
        <title>Multicomponent nature underlies the extraordinary mechanical properties of spider dragline silk.</title>
        <authorList>
            <person name="Kono N."/>
            <person name="Nakamura H."/>
            <person name="Mori M."/>
            <person name="Yoshida Y."/>
            <person name="Ohtoshi R."/>
            <person name="Malay A.D."/>
            <person name="Moran D.A.P."/>
            <person name="Tomita M."/>
            <person name="Numata K."/>
            <person name="Arakawa K."/>
        </authorList>
    </citation>
    <scope>NUCLEOTIDE SEQUENCE</scope>
</reference>
<evidence type="ECO:0000313" key="2">
    <source>
        <dbReference type="Proteomes" id="UP000887159"/>
    </source>
</evidence>
<accession>A0A8X6V6Y7</accession>
<keyword evidence="2" id="KW-1185">Reference proteome</keyword>
<dbReference type="EMBL" id="BMAU01021268">
    <property type="protein sequence ID" value="GFY07162.1"/>
    <property type="molecule type" value="Genomic_DNA"/>
</dbReference>
<name>A0A8X6V6Y7_TRICX</name>
<gene>
    <name evidence="1" type="ORF">TNCV_277091</name>
</gene>
<dbReference type="Proteomes" id="UP000887159">
    <property type="component" value="Unassembled WGS sequence"/>
</dbReference>
<sequence>MNSARRKAIFTDDIVTSSLGTYPTPSIHVKVYSSEKVAKRPVHVAVGSLFIVWPRSRFDTGTESHNGHRSAYRATIGENRRELKILEDREEQRPTGIGREFLRRFS</sequence>
<dbReference type="AlphaFoldDB" id="A0A8X6V6Y7"/>
<protein>
    <submittedName>
        <fullName evidence="1">Uncharacterized protein</fullName>
    </submittedName>
</protein>
<evidence type="ECO:0000313" key="1">
    <source>
        <dbReference type="EMBL" id="GFY07162.1"/>
    </source>
</evidence>